<dbReference type="WBParaSite" id="JU765_v2.g6486.t1">
    <property type="protein sequence ID" value="JU765_v2.g6486.t1"/>
    <property type="gene ID" value="JU765_v2.g6486"/>
</dbReference>
<reference evidence="2" key="1">
    <citation type="submission" date="2022-11" db="UniProtKB">
        <authorList>
            <consortium name="WormBaseParasite"/>
        </authorList>
    </citation>
    <scope>IDENTIFICATION</scope>
</reference>
<name>A0AC34RFG3_9BILA</name>
<organism evidence="1 2">
    <name type="scientific">Panagrolaimus sp. JU765</name>
    <dbReference type="NCBI Taxonomy" id="591449"/>
    <lineage>
        <taxon>Eukaryota</taxon>
        <taxon>Metazoa</taxon>
        <taxon>Ecdysozoa</taxon>
        <taxon>Nematoda</taxon>
        <taxon>Chromadorea</taxon>
        <taxon>Rhabditida</taxon>
        <taxon>Tylenchina</taxon>
        <taxon>Panagrolaimomorpha</taxon>
        <taxon>Panagrolaimoidea</taxon>
        <taxon>Panagrolaimidae</taxon>
        <taxon>Panagrolaimus</taxon>
    </lineage>
</organism>
<accession>A0AC34RFG3</accession>
<dbReference type="Proteomes" id="UP000887576">
    <property type="component" value="Unplaced"/>
</dbReference>
<evidence type="ECO:0000313" key="2">
    <source>
        <dbReference type="WBParaSite" id="JU765_v2.g6486.t1"/>
    </source>
</evidence>
<protein>
    <submittedName>
        <fullName evidence="2">Phospholysine phosphohistidine inorganic pyrophosphate phosphatase</fullName>
    </submittedName>
</protein>
<sequence length="66" mass="7336">MIGDDVQDDINGSLALGFKAILVKTGKYCSNDEEKVNNHRENFKLKSSVTEALEGILQNDGKTFFE</sequence>
<proteinExistence type="predicted"/>
<evidence type="ECO:0000313" key="1">
    <source>
        <dbReference type="Proteomes" id="UP000887576"/>
    </source>
</evidence>